<feature type="transmembrane region" description="Helical" evidence="2">
    <location>
        <begin position="455"/>
        <end position="475"/>
    </location>
</feature>
<feature type="domain" description="Calcium channel YVC1-like C-terminal transmembrane" evidence="4">
    <location>
        <begin position="331"/>
        <end position="634"/>
    </location>
</feature>
<feature type="transmembrane region" description="Helical" evidence="2">
    <location>
        <begin position="326"/>
        <end position="343"/>
    </location>
</feature>
<evidence type="ECO:0000259" key="3">
    <source>
        <dbReference type="Pfam" id="PF23190"/>
    </source>
</evidence>
<reference evidence="6" key="1">
    <citation type="journal article" date="2010" name="Genome Res.">
        <title>Population genomic sequencing of Coccidioides fungi reveals recent hybridization and transposon control.</title>
        <authorList>
            <person name="Neafsey D.E."/>
            <person name="Barker B.M."/>
            <person name="Sharpton T.J."/>
            <person name="Stajich J.E."/>
            <person name="Park D.J."/>
            <person name="Whiston E."/>
            <person name="Hung C.-Y."/>
            <person name="McMahan C."/>
            <person name="White J."/>
            <person name="Sykes S."/>
            <person name="Heiman D."/>
            <person name="Young S."/>
            <person name="Zeng Q."/>
            <person name="Abouelleil A."/>
            <person name="Aftuck L."/>
            <person name="Bessette D."/>
            <person name="Brown A."/>
            <person name="FitzGerald M."/>
            <person name="Lui A."/>
            <person name="Macdonald J.P."/>
            <person name="Priest M."/>
            <person name="Orbach M.J."/>
            <person name="Galgiani J.N."/>
            <person name="Kirkland T.N."/>
            <person name="Cole G.T."/>
            <person name="Birren B.W."/>
            <person name="Henn M.R."/>
            <person name="Taylor J.W."/>
            <person name="Rounsley S.D."/>
        </authorList>
    </citation>
    <scope>NUCLEOTIDE SEQUENCE [LARGE SCALE GENOMIC DNA]</scope>
    <source>
        <strain evidence="6">H538.4</strain>
    </source>
</reference>
<dbReference type="InterPro" id="IPR056337">
    <property type="entry name" value="LHD_YVC1"/>
</dbReference>
<feature type="compositionally biased region" description="Polar residues" evidence="1">
    <location>
        <begin position="882"/>
        <end position="900"/>
    </location>
</feature>
<feature type="compositionally biased region" description="Basic residues" evidence="1">
    <location>
        <begin position="861"/>
        <end position="881"/>
    </location>
</feature>
<feature type="region of interest" description="Disordered" evidence="1">
    <location>
        <begin position="839"/>
        <end position="952"/>
    </location>
</feature>
<evidence type="ECO:0000259" key="4">
    <source>
        <dbReference type="Pfam" id="PF23317"/>
    </source>
</evidence>
<evidence type="ECO:0000313" key="6">
    <source>
        <dbReference type="Proteomes" id="UP000054563"/>
    </source>
</evidence>
<feature type="compositionally biased region" description="Basic and acidic residues" evidence="1">
    <location>
        <begin position="36"/>
        <end position="50"/>
    </location>
</feature>
<feature type="transmembrane region" description="Helical" evidence="2">
    <location>
        <begin position="487"/>
        <end position="504"/>
    </location>
</feature>
<accession>A0A0J8S176</accession>
<evidence type="ECO:0000313" key="5">
    <source>
        <dbReference type="EMBL" id="KMU90561.1"/>
    </source>
</evidence>
<dbReference type="Pfam" id="PF23190">
    <property type="entry name" value="LHD_TRPY1"/>
    <property type="match status" value="1"/>
</dbReference>
<dbReference type="PANTHER" id="PTHR35859">
    <property type="entry name" value="NONSELECTIVE CATION CHANNEL PROTEIN"/>
    <property type="match status" value="1"/>
</dbReference>
<dbReference type="Proteomes" id="UP000054563">
    <property type="component" value="Unassembled WGS sequence"/>
</dbReference>
<feature type="transmembrane region" description="Helical" evidence="2">
    <location>
        <begin position="569"/>
        <end position="589"/>
    </location>
</feature>
<feature type="transmembrane region" description="Helical" evidence="2">
    <location>
        <begin position="379"/>
        <end position="402"/>
    </location>
</feature>
<proteinExistence type="predicted"/>
<evidence type="ECO:0000256" key="1">
    <source>
        <dbReference type="SAM" id="MobiDB-lite"/>
    </source>
</evidence>
<dbReference type="VEuPathDB" id="FungiDB:CIHG_08276"/>
<dbReference type="EMBL" id="DS017023">
    <property type="protein sequence ID" value="KMU90561.1"/>
    <property type="molecule type" value="Genomic_DNA"/>
</dbReference>
<feature type="compositionally biased region" description="Polar residues" evidence="1">
    <location>
        <begin position="840"/>
        <end position="857"/>
    </location>
</feature>
<name>A0A0J8S176_COCIT</name>
<keyword evidence="2" id="KW-1133">Transmembrane helix</keyword>
<dbReference type="InterPro" id="IPR056336">
    <property type="entry name" value="YVC1_C"/>
</dbReference>
<sequence length="1102" mass="123690">MSAPSPIAARRMMFHGPLRAPGQSNQPAPNDEEYGDDGHGVDCETNDGHDTQDTTPLLPIFSAPHLGTHSSLRNADSLPVYHLTYDLCLLVASRCETTLTWEQLRSPQVSQFLLKPILQAIHTAHFSRATLYSLMANCLQFRKEADIKPGISGASHTRAMVCELLAIKLLKEYSTRELIDALSYDFHPLQGQTPPSTTSTTAHETGRYPHSRSQRHLKGVRISCLEVAIRAQAKRFLAHPLVVQQLEAIWAGTIVFYSAADHLHRLPLRNATRTQYGSLGASVDPANGAYTDSTSFISRRSASLYDPQDASLFKLSRLRVPRYRQVLSTCSFAVLLCLFLTVIQRRSFLLTTLELVFWFWSAGFMLDEIVGFNEQGFSLYLMSFWNTFDVGILFLLFCYYCLRLYSVLLLDHTVAILAYDVLAATAVLLVPRLFSVLDHYRYFSQLLIAFRMMAVDLFAVLILIIIACSGFFVAFTFSFGHGDSPSSVIYALFQMIMGFTPAAWQLWDRYNPLGKAILILFLFICHFLVVTILITVLTNSFMAIVQNANEEHQFLFAVNTISMVKSDALFSYIAPANIVAWVVAPLRFVMPFRSFMRLNRTIIKATHFPILFSIYLYERIALRSAVFEPTDLVDGPLRPSQSKNWVNNGNKGHDLFALGNTFRLREPSIATHQKDEALEQVFRRPFRQTAHRVRQDTRAQHKSNAIVSDWMRDIGPGGIAEPPDEEDQAVLERLEQRRILCFPGARRRLKHSLRDPTITTRSVASDPEDFVNSGKIRPKAPAVERGFGHPLRKQLTQQTDMEGDDELSSDHQQDDEVSSLRQRTTTIGSRIQDEQEDLFNLTNGPSSNSFKGSSRPSTAKRLSRRNSPNRKPNTPRRKHSRNLSSATVLLNPLRSWTTGEVNPMPSGKPALRRAFQRSTPPTPSRSPKEKTAAHTGPRPIHPSKPEAKSVPNLNGVLLSGDFLKLNRGRSSIAIGLGSDLGDNKAVGGGFVGGIPASFATQMAYATGDLQRNRSNTDHRDTLNRLVLARMKTLEESFRDVIREVKDLRREQIYPPDIRGNMASKANIPTSKRQYIEYHSEDGGNNTDLLFDDSSSELKASSV</sequence>
<feature type="domain" description="YVC1 N-terminal linker helical" evidence="3">
    <location>
        <begin position="94"/>
        <end position="259"/>
    </location>
</feature>
<gene>
    <name evidence="5" type="ORF">CIHG_08276</name>
</gene>
<dbReference type="eggNOG" id="ENOG502QU70">
    <property type="taxonomic scope" value="Eukaryota"/>
</dbReference>
<feature type="region of interest" description="Disordered" evidence="1">
    <location>
        <begin position="1"/>
        <end position="50"/>
    </location>
</feature>
<dbReference type="PANTHER" id="PTHR35859:SF4">
    <property type="entry name" value="MEMBRANE CHANNEL PROTEIN, PUTATIVE (AFU_ORTHOLOGUE AFUA_6G11300)-RELATED"/>
    <property type="match status" value="1"/>
</dbReference>
<organism evidence="5 6">
    <name type="scientific">Coccidioides immitis H538.4</name>
    <dbReference type="NCBI Taxonomy" id="396776"/>
    <lineage>
        <taxon>Eukaryota</taxon>
        <taxon>Fungi</taxon>
        <taxon>Dikarya</taxon>
        <taxon>Ascomycota</taxon>
        <taxon>Pezizomycotina</taxon>
        <taxon>Eurotiomycetes</taxon>
        <taxon>Eurotiomycetidae</taxon>
        <taxon>Onygenales</taxon>
        <taxon>Onygenaceae</taxon>
        <taxon>Coccidioides</taxon>
    </lineage>
</organism>
<dbReference type="STRING" id="396776.A0A0J8S176"/>
<protein>
    <submittedName>
        <fullName evidence="5">Uncharacterized protein</fullName>
    </submittedName>
</protein>
<feature type="region of interest" description="Disordered" evidence="1">
    <location>
        <begin position="190"/>
        <end position="212"/>
    </location>
</feature>
<dbReference type="InterPro" id="IPR052971">
    <property type="entry name" value="TRP_calcium_channel"/>
</dbReference>
<feature type="transmembrane region" description="Helical" evidence="2">
    <location>
        <begin position="516"/>
        <end position="537"/>
    </location>
</feature>
<dbReference type="AlphaFoldDB" id="A0A0J8S176"/>
<feature type="transmembrane region" description="Helical" evidence="2">
    <location>
        <begin position="414"/>
        <end position="434"/>
    </location>
</feature>
<feature type="region of interest" description="Disordered" evidence="1">
    <location>
        <begin position="764"/>
        <end position="824"/>
    </location>
</feature>
<dbReference type="Pfam" id="PF23317">
    <property type="entry name" value="YVC1_C"/>
    <property type="match status" value="1"/>
</dbReference>
<keyword evidence="2" id="KW-0812">Transmembrane</keyword>
<dbReference type="OrthoDB" id="310870at2759"/>
<keyword evidence="2" id="KW-0472">Membrane</keyword>
<feature type="transmembrane region" description="Helical" evidence="2">
    <location>
        <begin position="355"/>
        <end position="372"/>
    </location>
</feature>
<evidence type="ECO:0000256" key="2">
    <source>
        <dbReference type="SAM" id="Phobius"/>
    </source>
</evidence>